<feature type="transmembrane region" description="Helical" evidence="8">
    <location>
        <begin position="225"/>
        <end position="246"/>
    </location>
</feature>
<feature type="transmembrane region" description="Helical" evidence="8">
    <location>
        <begin position="40"/>
        <end position="59"/>
    </location>
</feature>
<evidence type="ECO:0000256" key="1">
    <source>
        <dbReference type="ARBA" id="ARBA00004651"/>
    </source>
</evidence>
<dbReference type="PANTHER" id="PTHR30269">
    <property type="entry name" value="TRANSMEMBRANE PROTEIN YFCA"/>
    <property type="match status" value="1"/>
</dbReference>
<keyword evidence="5 8" id="KW-0812">Transmembrane</keyword>
<evidence type="ECO:0000256" key="5">
    <source>
        <dbReference type="ARBA" id="ARBA00022692"/>
    </source>
</evidence>
<dbReference type="GO" id="GO:0005886">
    <property type="term" value="C:plasma membrane"/>
    <property type="evidence" value="ECO:0007669"/>
    <property type="project" value="UniProtKB-SubCell"/>
</dbReference>
<feature type="transmembrane region" description="Helical" evidence="8">
    <location>
        <begin position="12"/>
        <end position="34"/>
    </location>
</feature>
<dbReference type="InterPro" id="IPR052017">
    <property type="entry name" value="TSUP"/>
</dbReference>
<evidence type="ECO:0000313" key="9">
    <source>
        <dbReference type="EMBL" id="VHO04087.1"/>
    </source>
</evidence>
<gene>
    <name evidence="9" type="ORF">BAL341_1726</name>
</gene>
<evidence type="ECO:0000256" key="7">
    <source>
        <dbReference type="ARBA" id="ARBA00023136"/>
    </source>
</evidence>
<feature type="transmembrane region" description="Helical" evidence="8">
    <location>
        <begin position="139"/>
        <end position="158"/>
    </location>
</feature>
<evidence type="ECO:0000256" key="4">
    <source>
        <dbReference type="ARBA" id="ARBA00022475"/>
    </source>
</evidence>
<accession>A0A486XNK8</accession>
<feature type="transmembrane region" description="Helical" evidence="8">
    <location>
        <begin position="71"/>
        <end position="101"/>
    </location>
</feature>
<reference evidence="9" key="1">
    <citation type="submission" date="2019-04" db="EMBL/GenBank/DDBJ databases">
        <authorList>
            <person name="Brambilla D."/>
        </authorList>
    </citation>
    <scope>NUCLEOTIDE SEQUENCE</scope>
    <source>
        <strain evidence="9">BAL1</strain>
    </source>
</reference>
<keyword evidence="3" id="KW-0813">Transport</keyword>
<feature type="transmembrane region" description="Helical" evidence="8">
    <location>
        <begin position="297"/>
        <end position="315"/>
    </location>
</feature>
<comment type="similarity">
    <text evidence="2 8">Belongs to the 4-toluene sulfonate uptake permease (TSUP) (TC 2.A.102) family.</text>
</comment>
<keyword evidence="7 8" id="KW-0472">Membrane</keyword>
<name>A0A486XNK8_9GAMM</name>
<feature type="transmembrane region" description="Helical" evidence="8">
    <location>
        <begin position="258"/>
        <end position="285"/>
    </location>
</feature>
<sequence>MFAEFALEPAVLLVLCAVAFTAGFIDAIAGGGGLLTVEPAVLLVLCAVAFTAGFIDAIAGGGGLLTVEPAVLLVLCAVAFTAGFIDAIAGGGGLLTVPALLTAGLPPHVVLGTNKLAATFGSFTASMTYYRKKLFNPLYWHRSLLYTAIGAVLGTLVVDRLSTEALEKILPLLILLAAIYTLFNRMQPDDALHLPVQSPKLFWQQRTQGLTLGFYDGIAGPGAGAFWMVSTMAIYRINLLLTSGVARTMNFVSNGFSLVAFIALGHVNFALGIAMGLCLMLGAWLGAHSAIKFGSRFIRPVFICVVIAIAVRLAWQAWSS</sequence>
<dbReference type="AlphaFoldDB" id="A0A486XNK8"/>
<comment type="subcellular location">
    <subcellularLocation>
        <location evidence="1 8">Cell membrane</location>
        <topology evidence="1 8">Multi-pass membrane protein</topology>
    </subcellularLocation>
</comment>
<dbReference type="Pfam" id="PF01925">
    <property type="entry name" value="TauE"/>
    <property type="match status" value="1"/>
</dbReference>
<feature type="transmembrane region" description="Helical" evidence="8">
    <location>
        <begin position="165"/>
        <end position="183"/>
    </location>
</feature>
<evidence type="ECO:0000256" key="3">
    <source>
        <dbReference type="ARBA" id="ARBA00022448"/>
    </source>
</evidence>
<evidence type="ECO:0000256" key="2">
    <source>
        <dbReference type="ARBA" id="ARBA00009142"/>
    </source>
</evidence>
<dbReference type="InterPro" id="IPR002781">
    <property type="entry name" value="TM_pro_TauE-like"/>
</dbReference>
<proteinExistence type="inferred from homology"/>
<dbReference type="PANTHER" id="PTHR30269:SF25">
    <property type="entry name" value="MEMBRANE TRANSPORTER PROTEIN-RELATED"/>
    <property type="match status" value="1"/>
</dbReference>
<evidence type="ECO:0000256" key="8">
    <source>
        <dbReference type="RuleBase" id="RU363041"/>
    </source>
</evidence>
<evidence type="ECO:0000256" key="6">
    <source>
        <dbReference type="ARBA" id="ARBA00022989"/>
    </source>
</evidence>
<keyword evidence="4 8" id="KW-1003">Cell membrane</keyword>
<protein>
    <recommendedName>
        <fullName evidence="8">Probable membrane transporter protein</fullName>
    </recommendedName>
</protein>
<organism evidence="9">
    <name type="scientific">Rheinheimera sp. BAL341</name>
    <dbReference type="NCBI Taxonomy" id="1708203"/>
    <lineage>
        <taxon>Bacteria</taxon>
        <taxon>Pseudomonadati</taxon>
        <taxon>Pseudomonadota</taxon>
        <taxon>Gammaproteobacteria</taxon>
        <taxon>Chromatiales</taxon>
        <taxon>Chromatiaceae</taxon>
        <taxon>Rheinheimera</taxon>
    </lineage>
</organism>
<dbReference type="EMBL" id="CAAJGR010000091">
    <property type="protein sequence ID" value="VHO04087.1"/>
    <property type="molecule type" value="Genomic_DNA"/>
</dbReference>
<keyword evidence="6 8" id="KW-1133">Transmembrane helix</keyword>